<protein>
    <recommendedName>
        <fullName evidence="3">Protein regulator of cytokinesis 1</fullName>
    </recommendedName>
</protein>
<gene>
    <name evidence="1" type="ORF">TRFO_09956</name>
</gene>
<dbReference type="VEuPathDB" id="TrichDB:TRFO_09956"/>
<comment type="caution">
    <text evidence="1">The sequence shown here is derived from an EMBL/GenBank/DDBJ whole genome shotgun (WGS) entry which is preliminary data.</text>
</comment>
<evidence type="ECO:0008006" key="3">
    <source>
        <dbReference type="Google" id="ProtNLM"/>
    </source>
</evidence>
<dbReference type="PANTHER" id="PTHR19321:SF41">
    <property type="entry name" value="FASCETTO-RELATED"/>
    <property type="match status" value="1"/>
</dbReference>
<dbReference type="Proteomes" id="UP000179807">
    <property type="component" value="Unassembled WGS sequence"/>
</dbReference>
<dbReference type="Gene3D" id="1.20.58.1520">
    <property type="match status" value="1"/>
</dbReference>
<sequence>MRKKCQNRTFNKKIGVRLRITIMQNSSQMFEIKIIPEVISLWDQLGISKDQRDQEIDTLTDSFRLLYNEFVSHLTESCQETREQITDYQLKHRQAMKAYGIPEDVINKQINEIQPKNLLKQLELTRQAYESFKLEISERVQKIENLIHMANELFDLFETNEEDRGEFSSLGEVDFTRERIDRFRAKIGELTEKKNIRQQKADKMKESINQLLFEMNTKLTDEDSETLSSVLLSDQQLERLNDLRVRYEKKKIQRVIEISELAVTITHLWDLLNIPDKERSEFLSSHSTLGDDVVASCHEEIEKLSKLRDQKLPELIAEQRQEVIDLWNLLHVAVESCPRFEDHIEGSETESEKNVREFKFLESEIIRLKKISVECHSLLESVNQREDIVNEYNEMLEATSDPHRLMSRGRGCAQQLMKEEKARRRFKITLPKLEKKLYEQLLQYKSKNGIDFEWDGKPYIEKLSHIKPEDIKPRKIRKIKANEDVMKCRTLPPSPRKQQFINNENIMNNLKSFSIRARSPIKM</sequence>
<reference evidence="1" key="1">
    <citation type="submission" date="2016-10" db="EMBL/GenBank/DDBJ databases">
        <authorList>
            <person name="Benchimol M."/>
            <person name="Almeida L.G."/>
            <person name="Vasconcelos A.T."/>
            <person name="Perreira-Neves A."/>
            <person name="Rosa I.A."/>
            <person name="Tasca T."/>
            <person name="Bogo M.R."/>
            <person name="de Souza W."/>
        </authorList>
    </citation>
    <scope>NUCLEOTIDE SEQUENCE [LARGE SCALE GENOMIC DNA]</scope>
    <source>
        <strain evidence="1">K</strain>
    </source>
</reference>
<dbReference type="GO" id="GO:0005819">
    <property type="term" value="C:spindle"/>
    <property type="evidence" value="ECO:0007669"/>
    <property type="project" value="TreeGrafter"/>
</dbReference>
<dbReference type="EMBL" id="MLAK01001182">
    <property type="protein sequence ID" value="OHS96327.1"/>
    <property type="molecule type" value="Genomic_DNA"/>
</dbReference>
<dbReference type="InterPro" id="IPR007145">
    <property type="entry name" value="MAP65_Ase1_PRC1"/>
</dbReference>
<dbReference type="PANTHER" id="PTHR19321">
    <property type="entry name" value="PROTEIN REGULATOR OF CYTOKINESIS 1 PRC1-RELATED"/>
    <property type="match status" value="1"/>
</dbReference>
<dbReference type="GeneID" id="94829872"/>
<dbReference type="AlphaFoldDB" id="A0A1J4JDG6"/>
<dbReference type="Pfam" id="PF03999">
    <property type="entry name" value="MAP65_ASE1"/>
    <property type="match status" value="1"/>
</dbReference>
<evidence type="ECO:0000313" key="2">
    <source>
        <dbReference type="Proteomes" id="UP000179807"/>
    </source>
</evidence>
<dbReference type="GO" id="GO:0000226">
    <property type="term" value="P:microtubule cytoskeleton organization"/>
    <property type="evidence" value="ECO:0007669"/>
    <property type="project" value="InterPro"/>
</dbReference>
<accession>A0A1J4JDG6</accession>
<dbReference type="GO" id="GO:0005737">
    <property type="term" value="C:cytoplasm"/>
    <property type="evidence" value="ECO:0007669"/>
    <property type="project" value="TreeGrafter"/>
</dbReference>
<dbReference type="OrthoDB" id="642895at2759"/>
<dbReference type="RefSeq" id="XP_068349464.1">
    <property type="nucleotide sequence ID" value="XM_068495168.1"/>
</dbReference>
<keyword evidence="2" id="KW-1185">Reference proteome</keyword>
<evidence type="ECO:0000313" key="1">
    <source>
        <dbReference type="EMBL" id="OHS96327.1"/>
    </source>
</evidence>
<organism evidence="1 2">
    <name type="scientific">Tritrichomonas foetus</name>
    <dbReference type="NCBI Taxonomy" id="1144522"/>
    <lineage>
        <taxon>Eukaryota</taxon>
        <taxon>Metamonada</taxon>
        <taxon>Parabasalia</taxon>
        <taxon>Tritrichomonadida</taxon>
        <taxon>Tritrichomonadidae</taxon>
        <taxon>Tritrichomonas</taxon>
    </lineage>
</organism>
<dbReference type="GO" id="GO:0008017">
    <property type="term" value="F:microtubule binding"/>
    <property type="evidence" value="ECO:0007669"/>
    <property type="project" value="InterPro"/>
</dbReference>
<name>A0A1J4JDG6_9EUKA</name>
<proteinExistence type="predicted"/>